<accession>A0A8U0LL35</accession>
<gene>
    <name evidence="2" type="ORF">BIFLH23_02241</name>
</gene>
<evidence type="ECO:0000313" key="3">
    <source>
        <dbReference type="Proteomes" id="UP000494246"/>
    </source>
</evidence>
<sequence length="80" mass="9239">VLVNDAFPPGTEKALARQFRRHWNDILAYFDNRYTNAILEGLNSIIQHVKTRARGFRNMDHLSTMIYLTCGKLDLNTVTT</sequence>
<protein>
    <recommendedName>
        <fullName evidence="1">Transposase IS204/IS1001/IS1096/IS1165 DDE domain-containing protein</fullName>
    </recommendedName>
</protein>
<dbReference type="Pfam" id="PF01610">
    <property type="entry name" value="DDE_Tnp_ISL3"/>
    <property type="match status" value="1"/>
</dbReference>
<dbReference type="PANTHER" id="PTHR33498">
    <property type="entry name" value="TRANSPOSASE FOR INSERTION SEQUENCE ELEMENT IS1557"/>
    <property type="match status" value="1"/>
</dbReference>
<proteinExistence type="predicted"/>
<reference evidence="2 3" key="1">
    <citation type="submission" date="2019-10" db="EMBL/GenBank/DDBJ databases">
        <authorList>
            <consortium name="Melissa Lawson"/>
            <person name="O'neill I."/>
        </authorList>
    </citation>
    <scope>NUCLEOTIDE SEQUENCE [LARGE SCALE GENOMIC DNA]</scope>
    <source>
        <strain evidence="2">LH_23</strain>
    </source>
</reference>
<dbReference type="EMBL" id="CABWKH010000027">
    <property type="protein sequence ID" value="VWQ38692.1"/>
    <property type="molecule type" value="Genomic_DNA"/>
</dbReference>
<name>A0A8U0LL35_BIFLI</name>
<evidence type="ECO:0000313" key="2">
    <source>
        <dbReference type="EMBL" id="VWQ38692.1"/>
    </source>
</evidence>
<evidence type="ECO:0000259" key="1">
    <source>
        <dbReference type="Pfam" id="PF01610"/>
    </source>
</evidence>
<feature type="domain" description="Transposase IS204/IS1001/IS1096/IS1165 DDE" evidence="1">
    <location>
        <begin position="13"/>
        <end position="66"/>
    </location>
</feature>
<feature type="non-terminal residue" evidence="2">
    <location>
        <position position="1"/>
    </location>
</feature>
<comment type="caution">
    <text evidence="2">The sequence shown here is derived from an EMBL/GenBank/DDBJ whole genome shotgun (WGS) entry which is preliminary data.</text>
</comment>
<dbReference type="InterPro" id="IPR047951">
    <property type="entry name" value="Transpos_ISL3"/>
</dbReference>
<dbReference type="AlphaFoldDB" id="A0A8U0LL35"/>
<dbReference type="InterPro" id="IPR002560">
    <property type="entry name" value="Transposase_DDE"/>
</dbReference>
<dbReference type="Proteomes" id="UP000494246">
    <property type="component" value="Unassembled WGS sequence"/>
</dbReference>
<dbReference type="PANTHER" id="PTHR33498:SF1">
    <property type="entry name" value="TRANSPOSASE FOR INSERTION SEQUENCE ELEMENT IS1557"/>
    <property type="match status" value="1"/>
</dbReference>
<organism evidence="2 3">
    <name type="scientific">Bifidobacterium longum subsp. infantis</name>
    <dbReference type="NCBI Taxonomy" id="1682"/>
    <lineage>
        <taxon>Bacteria</taxon>
        <taxon>Bacillati</taxon>
        <taxon>Actinomycetota</taxon>
        <taxon>Actinomycetes</taxon>
        <taxon>Bifidobacteriales</taxon>
        <taxon>Bifidobacteriaceae</taxon>
        <taxon>Bifidobacterium</taxon>
    </lineage>
</organism>